<dbReference type="GO" id="GO:0016616">
    <property type="term" value="F:oxidoreductase activity, acting on the CH-OH group of donors, NAD or NADP as acceptor"/>
    <property type="evidence" value="ECO:0007669"/>
    <property type="project" value="TreeGrafter"/>
</dbReference>
<sequence length="210" mass="22380">MSQPKAIAIGASRGKYIGQGLLQKLAREGYEAFGTIRSQPKDDHTFQVDLTDLDAASVKAAAANFDSLDLLIAFLPALRKGKQKTIVFITSNLGSIGFNLDNARQPADERVPVPSSPYGATKTALNLIGISLYSELSAEGFSVLLVHPGLVRTDMTNGFLEVLEKASPANSIPALTIDESTDAIVKTVKAHIVSGKPDVKHLNYDGTELS</sequence>
<reference evidence="1" key="1">
    <citation type="submission" date="2016-04" db="EMBL/GenBank/DDBJ databases">
        <authorList>
            <person name="Nguyen H.D."/>
            <person name="Samba Siva P."/>
            <person name="Cullis J."/>
            <person name="Levesque C.A."/>
            <person name="Hambleton S."/>
        </authorList>
    </citation>
    <scope>NUCLEOTIDE SEQUENCE</scope>
    <source>
        <strain evidence="1">DAOMC 236426</strain>
    </source>
</reference>
<dbReference type="PANTHER" id="PTHR45458:SF1">
    <property type="entry name" value="SHORT CHAIN DEHYDROGENASE"/>
    <property type="match status" value="1"/>
</dbReference>
<dbReference type="AlphaFoldDB" id="A0A8X7SRQ6"/>
<protein>
    <submittedName>
        <fullName evidence="1">Uncharacterized protein</fullName>
    </submittedName>
</protein>
<comment type="caution">
    <text evidence="1">The sequence shown here is derived from an EMBL/GenBank/DDBJ whole genome shotgun (WGS) entry which is preliminary data.</text>
</comment>
<dbReference type="InterPro" id="IPR052184">
    <property type="entry name" value="SDR_enzymes"/>
</dbReference>
<proteinExistence type="predicted"/>
<organism evidence="1 2">
    <name type="scientific">Tilletia controversa</name>
    <name type="common">dwarf bunt fungus</name>
    <dbReference type="NCBI Taxonomy" id="13291"/>
    <lineage>
        <taxon>Eukaryota</taxon>
        <taxon>Fungi</taxon>
        <taxon>Dikarya</taxon>
        <taxon>Basidiomycota</taxon>
        <taxon>Ustilaginomycotina</taxon>
        <taxon>Exobasidiomycetes</taxon>
        <taxon>Tilletiales</taxon>
        <taxon>Tilletiaceae</taxon>
        <taxon>Tilletia</taxon>
    </lineage>
</organism>
<dbReference type="PANTHER" id="PTHR45458">
    <property type="entry name" value="SHORT-CHAIN DEHYDROGENASE/REDUCTASE SDR"/>
    <property type="match status" value="1"/>
</dbReference>
<gene>
    <name evidence="1" type="ORF">A4X06_0g9934</name>
</gene>
<accession>A0A8X7SRQ6</accession>
<dbReference type="InterPro" id="IPR036291">
    <property type="entry name" value="NAD(P)-bd_dom_sf"/>
</dbReference>
<evidence type="ECO:0000313" key="2">
    <source>
        <dbReference type="Proteomes" id="UP000077684"/>
    </source>
</evidence>
<keyword evidence="2" id="KW-1185">Reference proteome</keyword>
<evidence type="ECO:0000313" key="1">
    <source>
        <dbReference type="EMBL" id="KAE8235200.1"/>
    </source>
</evidence>
<dbReference type="Gene3D" id="3.40.50.720">
    <property type="entry name" value="NAD(P)-binding Rossmann-like Domain"/>
    <property type="match status" value="1"/>
</dbReference>
<dbReference type="SUPFAM" id="SSF51735">
    <property type="entry name" value="NAD(P)-binding Rossmann-fold domains"/>
    <property type="match status" value="1"/>
</dbReference>
<reference evidence="1" key="2">
    <citation type="journal article" date="2019" name="IMA Fungus">
        <title>Genome sequencing and comparison of five Tilletia species to identify candidate genes for the detection of regulated species infecting wheat.</title>
        <authorList>
            <person name="Nguyen H.D.T."/>
            <person name="Sultana T."/>
            <person name="Kesanakurti P."/>
            <person name="Hambleton S."/>
        </authorList>
    </citation>
    <scope>NUCLEOTIDE SEQUENCE</scope>
    <source>
        <strain evidence="1">DAOMC 236426</strain>
    </source>
</reference>
<dbReference type="Proteomes" id="UP000077684">
    <property type="component" value="Unassembled WGS sequence"/>
</dbReference>
<name>A0A8X7SRQ6_9BASI</name>
<feature type="non-terminal residue" evidence="1">
    <location>
        <position position="1"/>
    </location>
</feature>
<dbReference type="EMBL" id="LWDE02003656">
    <property type="protein sequence ID" value="KAE8235200.1"/>
    <property type="molecule type" value="Genomic_DNA"/>
</dbReference>